<evidence type="ECO:0000256" key="10">
    <source>
        <dbReference type="ARBA" id="ARBA00023242"/>
    </source>
</evidence>
<protein>
    <recommendedName>
        <fullName evidence="20">R3H domain protein</fullName>
    </recommendedName>
</protein>
<evidence type="ECO:0000256" key="7">
    <source>
        <dbReference type="ARBA" id="ARBA00022806"/>
    </source>
</evidence>
<feature type="compositionally biased region" description="Low complexity" evidence="14">
    <location>
        <begin position="479"/>
        <end position="498"/>
    </location>
</feature>
<comment type="subunit">
    <text evidence="12">Interacts with csx1.</text>
</comment>
<feature type="region of interest" description="Disordered" evidence="14">
    <location>
        <begin position="477"/>
        <end position="569"/>
    </location>
</feature>
<evidence type="ECO:0000256" key="14">
    <source>
        <dbReference type="SAM" id="MobiDB-lite"/>
    </source>
</evidence>
<dbReference type="STRING" id="42251.A0A2T6ZZQ1"/>
<keyword evidence="10" id="KW-0539">Nucleus</keyword>
<keyword evidence="8" id="KW-0067">ATP-binding</keyword>
<comment type="function">
    <text evidence="11">Regulates global gene expression after oxidative stress. Interacts and stabilizes mRNAs and may regulate their transition between different cytoplasmic components after oxidative stress.</text>
</comment>
<sequence>MSSDRGYYDTIGSSRSPTGQHPSQQQHQTLHRVSSRHFETFASHGGGGGLYTPEDHAARFDPNRYGSARLDVSMSGGYGYEASGAQTWNPSSFGGPGALAAMGGATGRIKTPSRQRSALPAMWTTEAAPSLPTVSPLAAMGNVPLGPSPMRAETVGSDPEEELIPTAIVIKNIPFAIKKEQLVQLMTDLGLPLPYAFNYHFDNGVFRGLAFANFTTAEETAAVIDTLNHFDLQGRKLRVEYKKMLPLAERERIEREKRERRGQLEEQHRPVQMLPSQSNVPLSTSPSPSATRSKPDVDLNDPQTLQFYSQLLLFRDDVSREALIFPATLSPQQRRIVHTLAHHMALAHVSRGNGDQRQVHVFRAPISTTPSISPPSIPTTVHPVESQRRVLTRATTMDFSDARSEGAGIYSTMGRQAHALLDIPNSPSGRADALHSRQNLRAAKSFADLRSYTPSPVPSSASFPAALGGNISRYTDNYGSVTSTTPSLTPTATGTTVERQQRERERGGDERENMSISTTGGGGNEVVPTRQPRGPDSERAPGFASRRGQHHRASGGELDVQSGVEIVVE</sequence>
<evidence type="ECO:0008006" key="20">
    <source>
        <dbReference type="Google" id="ProtNLM"/>
    </source>
</evidence>
<evidence type="ECO:0000313" key="19">
    <source>
        <dbReference type="Proteomes" id="UP000244722"/>
    </source>
</evidence>
<dbReference type="Proteomes" id="UP000244722">
    <property type="component" value="Unassembled WGS sequence"/>
</dbReference>
<dbReference type="InterPro" id="IPR000504">
    <property type="entry name" value="RRM_dom"/>
</dbReference>
<accession>A0A2T6ZZQ1</accession>
<dbReference type="InterPro" id="IPR034186">
    <property type="entry name" value="PIN4-like_RRM"/>
</dbReference>
<feature type="region of interest" description="Disordered" evidence="14">
    <location>
        <begin position="254"/>
        <end position="301"/>
    </location>
</feature>
<comment type="subcellular location">
    <subcellularLocation>
        <location evidence="2">Cytoplasm</location>
    </subcellularLocation>
    <subcellularLocation>
        <location evidence="1">Nucleus</location>
    </subcellularLocation>
</comment>
<proteinExistence type="predicted"/>
<evidence type="ECO:0000256" key="11">
    <source>
        <dbReference type="ARBA" id="ARBA00055199"/>
    </source>
</evidence>
<keyword evidence="3" id="KW-0963">Cytoplasm</keyword>
<name>A0A2T6ZZQ1_TUBBO</name>
<dbReference type="FunFam" id="3.30.70.330:FF:000183">
    <property type="entry name" value="R3H domain containing protein"/>
    <property type="match status" value="1"/>
</dbReference>
<gene>
    <name evidence="18" type="ORF">B9Z19DRAFT_973095</name>
</gene>
<dbReference type="SMART" id="SM00360">
    <property type="entry name" value="RRM"/>
    <property type="match status" value="1"/>
</dbReference>
<dbReference type="InterPro" id="IPR035979">
    <property type="entry name" value="RBD_domain_sf"/>
</dbReference>
<dbReference type="SUPFAM" id="SSF54928">
    <property type="entry name" value="RNA-binding domain, RBD"/>
    <property type="match status" value="1"/>
</dbReference>
<evidence type="ECO:0000313" key="18">
    <source>
        <dbReference type="EMBL" id="PUU80978.1"/>
    </source>
</evidence>
<dbReference type="OrthoDB" id="434258at2759"/>
<dbReference type="GO" id="GO:0005737">
    <property type="term" value="C:cytoplasm"/>
    <property type="evidence" value="ECO:0007669"/>
    <property type="project" value="UniProtKB-SubCell"/>
</dbReference>
<keyword evidence="5" id="KW-0547">Nucleotide-binding</keyword>
<dbReference type="AlphaFoldDB" id="A0A2T6ZZQ1"/>
<feature type="compositionally biased region" description="Polar residues" evidence="14">
    <location>
        <begin position="11"/>
        <end position="28"/>
    </location>
</feature>
<dbReference type="Pfam" id="PF00076">
    <property type="entry name" value="RRM_1"/>
    <property type="match status" value="1"/>
</dbReference>
<evidence type="ECO:0000256" key="12">
    <source>
        <dbReference type="ARBA" id="ARBA00062407"/>
    </source>
</evidence>
<dbReference type="InterPro" id="IPR001374">
    <property type="entry name" value="R3H_dom"/>
</dbReference>
<dbReference type="SMART" id="SM00393">
    <property type="entry name" value="R3H"/>
    <property type="match status" value="1"/>
</dbReference>
<feature type="region of interest" description="Disordered" evidence="14">
    <location>
        <begin position="1"/>
        <end position="36"/>
    </location>
</feature>
<feature type="compositionally biased region" description="Basic and acidic residues" evidence="14">
    <location>
        <begin position="254"/>
        <end position="269"/>
    </location>
</feature>
<dbReference type="InterPro" id="IPR024642">
    <property type="entry name" value="SUZ-C"/>
</dbReference>
<evidence type="ECO:0000256" key="3">
    <source>
        <dbReference type="ARBA" id="ARBA00022490"/>
    </source>
</evidence>
<dbReference type="SUPFAM" id="SSF82708">
    <property type="entry name" value="R3H domain"/>
    <property type="match status" value="1"/>
</dbReference>
<dbReference type="GO" id="GO:0071014">
    <property type="term" value="C:post-mRNA release spliceosomal complex"/>
    <property type="evidence" value="ECO:0007669"/>
    <property type="project" value="UniProtKB-ARBA"/>
</dbReference>
<evidence type="ECO:0000256" key="1">
    <source>
        <dbReference type="ARBA" id="ARBA00004123"/>
    </source>
</evidence>
<dbReference type="EMBL" id="NESQ01000053">
    <property type="protein sequence ID" value="PUU80978.1"/>
    <property type="molecule type" value="Genomic_DNA"/>
</dbReference>
<keyword evidence="19" id="KW-1185">Reference proteome</keyword>
<dbReference type="Pfam" id="PF01424">
    <property type="entry name" value="R3H"/>
    <property type="match status" value="1"/>
</dbReference>
<dbReference type="Gene3D" id="3.30.1370.50">
    <property type="entry name" value="R3H-like domain"/>
    <property type="match status" value="1"/>
</dbReference>
<evidence type="ECO:0000256" key="4">
    <source>
        <dbReference type="ARBA" id="ARBA00022553"/>
    </source>
</evidence>
<dbReference type="PROSITE" id="PS51938">
    <property type="entry name" value="SUZ_C"/>
    <property type="match status" value="1"/>
</dbReference>
<reference evidence="18 19" key="1">
    <citation type="submission" date="2017-04" db="EMBL/GenBank/DDBJ databases">
        <title>Draft genome sequence of Tuber borchii Vittad., a whitish edible truffle.</title>
        <authorList>
            <consortium name="DOE Joint Genome Institute"/>
            <person name="Murat C."/>
            <person name="Kuo A."/>
            <person name="Barry K.W."/>
            <person name="Clum A."/>
            <person name="Dockter R.B."/>
            <person name="Fauchery L."/>
            <person name="Iotti M."/>
            <person name="Kohler A."/>
            <person name="Labutti K."/>
            <person name="Lindquist E.A."/>
            <person name="Lipzen A."/>
            <person name="Ohm R.A."/>
            <person name="Wang M."/>
            <person name="Grigoriev I.V."/>
            <person name="Zambonelli A."/>
            <person name="Martin F.M."/>
        </authorList>
    </citation>
    <scope>NUCLEOTIDE SEQUENCE [LARGE SCALE GENOMIC DNA]</scope>
    <source>
        <strain evidence="18 19">Tbo3840</strain>
    </source>
</reference>
<feature type="domain" description="R3H" evidence="16">
    <location>
        <begin position="301"/>
        <end position="365"/>
    </location>
</feature>
<dbReference type="CDD" id="cd02639">
    <property type="entry name" value="R3H_RRM"/>
    <property type="match status" value="1"/>
</dbReference>
<dbReference type="GO" id="GO:0004386">
    <property type="term" value="F:helicase activity"/>
    <property type="evidence" value="ECO:0007669"/>
    <property type="project" value="UniProtKB-KW"/>
</dbReference>
<dbReference type="GO" id="GO:0016787">
    <property type="term" value="F:hydrolase activity"/>
    <property type="evidence" value="ECO:0007669"/>
    <property type="project" value="UniProtKB-KW"/>
</dbReference>
<evidence type="ECO:0000259" key="16">
    <source>
        <dbReference type="PROSITE" id="PS51061"/>
    </source>
</evidence>
<keyword evidence="7" id="KW-0347">Helicase</keyword>
<dbReference type="GO" id="GO:0003677">
    <property type="term" value="F:DNA binding"/>
    <property type="evidence" value="ECO:0007669"/>
    <property type="project" value="UniProtKB-ARBA"/>
</dbReference>
<dbReference type="InterPro" id="IPR034069">
    <property type="entry name" value="R3H_Cip2"/>
</dbReference>
<dbReference type="PROSITE" id="PS51061">
    <property type="entry name" value="R3H"/>
    <property type="match status" value="1"/>
</dbReference>
<evidence type="ECO:0000256" key="8">
    <source>
        <dbReference type="ARBA" id="ARBA00022840"/>
    </source>
</evidence>
<keyword evidence="4" id="KW-0597">Phosphoprotein</keyword>
<feature type="domain" description="RRM" evidence="15">
    <location>
        <begin position="166"/>
        <end position="244"/>
    </location>
</feature>
<feature type="compositionally biased region" description="Polar residues" evidence="14">
    <location>
        <begin position="274"/>
        <end position="292"/>
    </location>
</feature>
<dbReference type="InterPro" id="IPR012677">
    <property type="entry name" value="Nucleotide-bd_a/b_plait_sf"/>
</dbReference>
<comment type="caution">
    <text evidence="18">The sequence shown here is derived from an EMBL/GenBank/DDBJ whole genome shotgun (WGS) entry which is preliminary data.</text>
</comment>
<evidence type="ECO:0000256" key="13">
    <source>
        <dbReference type="PROSITE-ProRule" id="PRU00176"/>
    </source>
</evidence>
<evidence type="ECO:0000259" key="17">
    <source>
        <dbReference type="PROSITE" id="PS51938"/>
    </source>
</evidence>
<dbReference type="CDD" id="cd12253">
    <property type="entry name" value="RRM_PIN4_like"/>
    <property type="match status" value="1"/>
</dbReference>
<feature type="domain" description="SUZ-C" evidence="17">
    <location>
        <begin position="503"/>
        <end position="547"/>
    </location>
</feature>
<evidence type="ECO:0000259" key="15">
    <source>
        <dbReference type="PROSITE" id="PS50102"/>
    </source>
</evidence>
<dbReference type="GO" id="GO:0005524">
    <property type="term" value="F:ATP binding"/>
    <property type="evidence" value="ECO:0007669"/>
    <property type="project" value="UniProtKB-KW"/>
</dbReference>
<dbReference type="FunFam" id="3.30.1370.50:FF:000002">
    <property type="entry name" value="Immunoglobulin mu DNA-binding protein 2"/>
    <property type="match status" value="1"/>
</dbReference>
<evidence type="ECO:0000256" key="6">
    <source>
        <dbReference type="ARBA" id="ARBA00022801"/>
    </source>
</evidence>
<evidence type="ECO:0000256" key="9">
    <source>
        <dbReference type="ARBA" id="ARBA00022884"/>
    </source>
</evidence>
<organism evidence="18 19">
    <name type="scientific">Tuber borchii</name>
    <name type="common">White truffle</name>
    <dbReference type="NCBI Taxonomy" id="42251"/>
    <lineage>
        <taxon>Eukaryota</taxon>
        <taxon>Fungi</taxon>
        <taxon>Dikarya</taxon>
        <taxon>Ascomycota</taxon>
        <taxon>Pezizomycotina</taxon>
        <taxon>Pezizomycetes</taxon>
        <taxon>Pezizales</taxon>
        <taxon>Tuberaceae</taxon>
        <taxon>Tuber</taxon>
    </lineage>
</organism>
<keyword evidence="6" id="KW-0378">Hydrolase</keyword>
<dbReference type="GO" id="GO:0003723">
    <property type="term" value="F:RNA binding"/>
    <property type="evidence" value="ECO:0007669"/>
    <property type="project" value="UniProtKB-UniRule"/>
</dbReference>
<dbReference type="InterPro" id="IPR036867">
    <property type="entry name" value="R3H_dom_sf"/>
</dbReference>
<dbReference type="Gene3D" id="3.30.70.330">
    <property type="match status" value="1"/>
</dbReference>
<feature type="compositionally biased region" description="Basic and acidic residues" evidence="14">
    <location>
        <begin position="499"/>
        <end position="513"/>
    </location>
</feature>
<dbReference type="PROSITE" id="PS50102">
    <property type="entry name" value="RRM"/>
    <property type="match status" value="1"/>
</dbReference>
<keyword evidence="9 13" id="KW-0694">RNA-binding</keyword>
<evidence type="ECO:0000256" key="2">
    <source>
        <dbReference type="ARBA" id="ARBA00004496"/>
    </source>
</evidence>
<evidence type="ECO:0000256" key="5">
    <source>
        <dbReference type="ARBA" id="ARBA00022741"/>
    </source>
</evidence>